<feature type="region of interest" description="Disordered" evidence="1">
    <location>
        <begin position="46"/>
        <end position="66"/>
    </location>
</feature>
<proteinExistence type="predicted"/>
<feature type="compositionally biased region" description="Polar residues" evidence="1">
    <location>
        <begin position="368"/>
        <end position="383"/>
    </location>
</feature>
<dbReference type="AlphaFoldDB" id="A0A5C3Q510"/>
<name>A0A5C3Q510_9AGAR</name>
<dbReference type="Proteomes" id="UP000305067">
    <property type="component" value="Unassembled WGS sequence"/>
</dbReference>
<evidence type="ECO:0000313" key="3">
    <source>
        <dbReference type="Proteomes" id="UP000305067"/>
    </source>
</evidence>
<feature type="region of interest" description="Disordered" evidence="1">
    <location>
        <begin position="192"/>
        <end position="346"/>
    </location>
</feature>
<protein>
    <submittedName>
        <fullName evidence="2">Uncharacterized protein</fullName>
    </submittedName>
</protein>
<feature type="compositionally biased region" description="Basic residues" evidence="1">
    <location>
        <begin position="446"/>
        <end position="456"/>
    </location>
</feature>
<feature type="region of interest" description="Disordered" evidence="1">
    <location>
        <begin position="359"/>
        <end position="383"/>
    </location>
</feature>
<feature type="compositionally biased region" description="Polar residues" evidence="1">
    <location>
        <begin position="229"/>
        <end position="240"/>
    </location>
</feature>
<feature type="region of interest" description="Disordered" evidence="1">
    <location>
        <begin position="430"/>
        <end position="462"/>
    </location>
</feature>
<evidence type="ECO:0000313" key="2">
    <source>
        <dbReference type="EMBL" id="TFK95460.1"/>
    </source>
</evidence>
<keyword evidence="3" id="KW-1185">Reference proteome</keyword>
<feature type="compositionally biased region" description="Basic and acidic residues" evidence="1">
    <location>
        <begin position="288"/>
        <end position="304"/>
    </location>
</feature>
<dbReference type="EMBL" id="ML178884">
    <property type="protein sequence ID" value="TFK95460.1"/>
    <property type="molecule type" value="Genomic_DNA"/>
</dbReference>
<sequence>MFWVLQSHLLSRSNLSYRHTLQPAQEARQAYQIKRLNLKSSSDRLSSHSNIFMGPPPTTTSGPSSHSFSPFTSISLSTTATSTPTLFSSFTAMNSVLRPVLREERHVCEQEEIPIQGNLQQNGDDGVHRLLSLVRHRMEEELGGAWDIFREHYDNIKKFKEMRKKGALDVEDDPKLDISESTFKEARKHIRRADREGLKTKEDRALKKTEQAARSAAKKVTKVAAQGDEANTSLSRSSDIASCASDLPKSKSVGSSHRRKANTSTRQRRAPLQIRSSAQRRASPPDPDMDKQLEVNRDVMAESRRHAHGQSVTPPETNFTQTSGGVRNSAIEAGGSGSRSTVEQAPSAAVRSFPAVSHASSIEDRTFPLSSPHLNSESRAGPTRSTFTINTRLAGSGFVSAFGTRSGYARHFLLWWTDAGHHRNVAIGKCEEDVNNDREGEEKYPKRSSKEKRKKKGGEESD</sequence>
<feature type="compositionally biased region" description="Polar residues" evidence="1">
    <location>
        <begin position="310"/>
        <end position="326"/>
    </location>
</feature>
<accession>A0A5C3Q510</accession>
<feature type="compositionally biased region" description="Basic and acidic residues" evidence="1">
    <location>
        <begin position="430"/>
        <end position="445"/>
    </location>
</feature>
<gene>
    <name evidence="2" type="ORF">BDV98DRAFT_659739</name>
</gene>
<feature type="compositionally biased region" description="Basic residues" evidence="1">
    <location>
        <begin position="256"/>
        <end position="269"/>
    </location>
</feature>
<feature type="compositionally biased region" description="Basic and acidic residues" evidence="1">
    <location>
        <begin position="193"/>
        <end position="211"/>
    </location>
</feature>
<reference evidence="2 3" key="1">
    <citation type="journal article" date="2019" name="Nat. Ecol. Evol.">
        <title>Megaphylogeny resolves global patterns of mushroom evolution.</title>
        <authorList>
            <person name="Varga T."/>
            <person name="Krizsan K."/>
            <person name="Foldi C."/>
            <person name="Dima B."/>
            <person name="Sanchez-Garcia M."/>
            <person name="Sanchez-Ramirez S."/>
            <person name="Szollosi G.J."/>
            <person name="Szarkandi J.G."/>
            <person name="Papp V."/>
            <person name="Albert L."/>
            <person name="Andreopoulos W."/>
            <person name="Angelini C."/>
            <person name="Antonin V."/>
            <person name="Barry K.W."/>
            <person name="Bougher N.L."/>
            <person name="Buchanan P."/>
            <person name="Buyck B."/>
            <person name="Bense V."/>
            <person name="Catcheside P."/>
            <person name="Chovatia M."/>
            <person name="Cooper J."/>
            <person name="Damon W."/>
            <person name="Desjardin D."/>
            <person name="Finy P."/>
            <person name="Geml J."/>
            <person name="Haridas S."/>
            <person name="Hughes K."/>
            <person name="Justo A."/>
            <person name="Karasinski D."/>
            <person name="Kautmanova I."/>
            <person name="Kiss B."/>
            <person name="Kocsube S."/>
            <person name="Kotiranta H."/>
            <person name="LaButti K.M."/>
            <person name="Lechner B.E."/>
            <person name="Liimatainen K."/>
            <person name="Lipzen A."/>
            <person name="Lukacs Z."/>
            <person name="Mihaltcheva S."/>
            <person name="Morgado L.N."/>
            <person name="Niskanen T."/>
            <person name="Noordeloos M.E."/>
            <person name="Ohm R.A."/>
            <person name="Ortiz-Santana B."/>
            <person name="Ovrebo C."/>
            <person name="Racz N."/>
            <person name="Riley R."/>
            <person name="Savchenko A."/>
            <person name="Shiryaev A."/>
            <person name="Soop K."/>
            <person name="Spirin V."/>
            <person name="Szebenyi C."/>
            <person name="Tomsovsky M."/>
            <person name="Tulloss R.E."/>
            <person name="Uehling J."/>
            <person name="Grigoriev I.V."/>
            <person name="Vagvolgyi C."/>
            <person name="Papp T."/>
            <person name="Martin F.M."/>
            <person name="Miettinen O."/>
            <person name="Hibbett D.S."/>
            <person name="Nagy L.G."/>
        </authorList>
    </citation>
    <scope>NUCLEOTIDE SEQUENCE [LARGE SCALE GENOMIC DNA]</scope>
    <source>
        <strain evidence="2 3">CBS 309.79</strain>
    </source>
</reference>
<evidence type="ECO:0000256" key="1">
    <source>
        <dbReference type="SAM" id="MobiDB-lite"/>
    </source>
</evidence>
<organism evidence="2 3">
    <name type="scientific">Pterulicium gracile</name>
    <dbReference type="NCBI Taxonomy" id="1884261"/>
    <lineage>
        <taxon>Eukaryota</taxon>
        <taxon>Fungi</taxon>
        <taxon>Dikarya</taxon>
        <taxon>Basidiomycota</taxon>
        <taxon>Agaricomycotina</taxon>
        <taxon>Agaricomycetes</taxon>
        <taxon>Agaricomycetidae</taxon>
        <taxon>Agaricales</taxon>
        <taxon>Pleurotineae</taxon>
        <taxon>Pterulaceae</taxon>
        <taxon>Pterulicium</taxon>
    </lineage>
</organism>